<feature type="domain" description="Protein kinase" evidence="7">
    <location>
        <begin position="23"/>
        <end position="309"/>
    </location>
</feature>
<keyword evidence="2" id="KW-0547">Nucleotide-binding</keyword>
<dbReference type="InterPro" id="IPR050339">
    <property type="entry name" value="CC_SR_Kinase"/>
</dbReference>
<evidence type="ECO:0000313" key="8">
    <source>
        <dbReference type="EMBL" id="BDV31262.1"/>
    </source>
</evidence>
<keyword evidence="9" id="KW-1185">Reference proteome</keyword>
<dbReference type="EMBL" id="AP027141">
    <property type="protein sequence ID" value="BDV31262.1"/>
    <property type="molecule type" value="Genomic_DNA"/>
</dbReference>
<dbReference type="InterPro" id="IPR011009">
    <property type="entry name" value="Kinase-like_dom_sf"/>
</dbReference>
<evidence type="ECO:0000259" key="7">
    <source>
        <dbReference type="PROSITE" id="PS50011"/>
    </source>
</evidence>
<gene>
    <name evidence="8" type="ORF">Microterr_19220</name>
</gene>
<dbReference type="Gene3D" id="1.10.510.10">
    <property type="entry name" value="Transferase(Phosphotransferase) domain 1"/>
    <property type="match status" value="1"/>
</dbReference>
<evidence type="ECO:0000313" key="9">
    <source>
        <dbReference type="Proteomes" id="UP001317779"/>
    </source>
</evidence>
<name>A0ABM8E0D6_9MICO</name>
<dbReference type="PROSITE" id="PS00108">
    <property type="entry name" value="PROTEIN_KINASE_ST"/>
    <property type="match status" value="1"/>
</dbReference>
<dbReference type="InterPro" id="IPR000719">
    <property type="entry name" value="Prot_kinase_dom"/>
</dbReference>
<keyword evidence="3" id="KW-0418">Kinase</keyword>
<accession>A0ABM8E0D6</accession>
<feature type="compositionally biased region" description="Pro residues" evidence="6">
    <location>
        <begin position="329"/>
        <end position="338"/>
    </location>
</feature>
<keyword evidence="1" id="KW-0808">Transferase</keyword>
<dbReference type="InterPro" id="IPR008271">
    <property type="entry name" value="Ser/Thr_kinase_AS"/>
</dbReference>
<protein>
    <recommendedName>
        <fullName evidence="7">Protein kinase domain-containing protein</fullName>
    </recommendedName>
</protein>
<dbReference type="CDD" id="cd14014">
    <property type="entry name" value="STKc_PknB_like"/>
    <property type="match status" value="1"/>
</dbReference>
<dbReference type="PANTHER" id="PTHR11042:SF189">
    <property type="entry name" value="PROTEIN KINASE DOMAIN-CONTAINING PROTEIN"/>
    <property type="match status" value="1"/>
</dbReference>
<evidence type="ECO:0000256" key="6">
    <source>
        <dbReference type="SAM" id="MobiDB-lite"/>
    </source>
</evidence>
<proteinExistence type="inferred from homology"/>
<evidence type="ECO:0000256" key="5">
    <source>
        <dbReference type="ARBA" id="ARBA00037982"/>
    </source>
</evidence>
<keyword evidence="4" id="KW-0067">ATP-binding</keyword>
<sequence length="419" mass="44523">MAGLHPAQAALQEVVRGRQVGNWELTEPLGRGGQGTTWRAIWKREDHSLTRVGVAGGRLNRGVIKLMLPPAPDEVPIPPARFDAWLAGEVKAFLFEAMVLSKIDSPYIPGVFEAATQQTQAGWDVPWFATELISGRSLAEQVGTVGPMDQNQLLDLAHDIVAALVAIHHVGLVHLDLKPDNVMLEPGRARLIDFGLVTKANQKGRLGGTPGFFTPEQLDEVIEERDFAPAADVFKLGVTLAIAAGVRLPDIWGTDPFGEDETVRRAMRKGAQLVSLKPVLRDLITPMLAFDPFARPTAAAVLEQVRDLLPAGNSKGSGKAQGGGATAPPALPKPPQPADRPARAAAAGQPVPAAAGVGNANLGARVVVVDRLGLDWTGVVVGVDTKRPGNILVKHESTRGAENVRSYPLSQVVRGTPLK</sequence>
<feature type="region of interest" description="Disordered" evidence="6">
    <location>
        <begin position="312"/>
        <end position="355"/>
    </location>
</feature>
<evidence type="ECO:0000256" key="1">
    <source>
        <dbReference type="ARBA" id="ARBA00022679"/>
    </source>
</evidence>
<evidence type="ECO:0000256" key="3">
    <source>
        <dbReference type="ARBA" id="ARBA00022777"/>
    </source>
</evidence>
<feature type="compositionally biased region" description="Low complexity" evidence="6">
    <location>
        <begin position="343"/>
        <end position="355"/>
    </location>
</feature>
<dbReference type="PANTHER" id="PTHR11042">
    <property type="entry name" value="EUKARYOTIC TRANSLATION INITIATION FACTOR 2-ALPHA KINASE EIF2-ALPHA KINASE -RELATED"/>
    <property type="match status" value="1"/>
</dbReference>
<organism evidence="8 9">
    <name type="scientific">Microbacterium terricola</name>
    <dbReference type="NCBI Taxonomy" id="344163"/>
    <lineage>
        <taxon>Bacteria</taxon>
        <taxon>Bacillati</taxon>
        <taxon>Actinomycetota</taxon>
        <taxon>Actinomycetes</taxon>
        <taxon>Micrococcales</taxon>
        <taxon>Microbacteriaceae</taxon>
        <taxon>Microbacterium</taxon>
    </lineage>
</organism>
<dbReference type="SMART" id="SM00220">
    <property type="entry name" value="S_TKc"/>
    <property type="match status" value="1"/>
</dbReference>
<dbReference type="SUPFAM" id="SSF56112">
    <property type="entry name" value="Protein kinase-like (PK-like)"/>
    <property type="match status" value="1"/>
</dbReference>
<evidence type="ECO:0000256" key="4">
    <source>
        <dbReference type="ARBA" id="ARBA00022840"/>
    </source>
</evidence>
<dbReference type="Pfam" id="PF00069">
    <property type="entry name" value="Pkinase"/>
    <property type="match status" value="1"/>
</dbReference>
<evidence type="ECO:0000256" key="2">
    <source>
        <dbReference type="ARBA" id="ARBA00022741"/>
    </source>
</evidence>
<reference evidence="8 9" key="1">
    <citation type="submission" date="2022-12" db="EMBL/GenBank/DDBJ databases">
        <title>Microbacterium terricola strain KV-448 chromosome, complete genome.</title>
        <authorList>
            <person name="Oshima T."/>
            <person name="Moriya T."/>
            <person name="Bessho Y."/>
        </authorList>
    </citation>
    <scope>NUCLEOTIDE SEQUENCE [LARGE SCALE GENOMIC DNA]</scope>
    <source>
        <strain evidence="8 9">KV-448</strain>
    </source>
</reference>
<dbReference type="Proteomes" id="UP001317779">
    <property type="component" value="Chromosome"/>
</dbReference>
<comment type="similarity">
    <text evidence="5">Belongs to the protein kinase superfamily. Ser/Thr protein kinase family. GCN2 subfamily.</text>
</comment>
<dbReference type="PROSITE" id="PS50011">
    <property type="entry name" value="PROTEIN_KINASE_DOM"/>
    <property type="match status" value="1"/>
</dbReference>